<evidence type="ECO:0000259" key="5">
    <source>
        <dbReference type="PROSITE" id="PS50850"/>
    </source>
</evidence>
<evidence type="ECO:0000256" key="3">
    <source>
        <dbReference type="ARBA" id="ARBA00023136"/>
    </source>
</evidence>
<sequence>MQINMRRIKTIYFRNLHVNPVIKFLTYSDILMLSGWGLINPIIAVYFTDQVKGGDLTLVGLSSTVYFLVKSFLQIPIARYIDYKKGERDDYWLLVLGSFVITLCGFMYIFVSLPWHVYAVQFLYGIGGALAYPSWQAIFTRHIDRNEEGFEWSLYYTSTDLGSALTAGLGSLIATVFGYYWVFLCVGFASLLGTALLMGIYLDIRKK</sequence>
<feature type="transmembrane region" description="Helical" evidence="4">
    <location>
        <begin position="179"/>
        <end position="202"/>
    </location>
</feature>
<gene>
    <name evidence="6" type="ORF">C4561_05595</name>
</gene>
<keyword evidence="1 4" id="KW-0812">Transmembrane</keyword>
<dbReference type="PROSITE" id="PS50850">
    <property type="entry name" value="MFS"/>
    <property type="match status" value="1"/>
</dbReference>
<dbReference type="Proteomes" id="UP000265540">
    <property type="component" value="Unassembled WGS sequence"/>
</dbReference>
<dbReference type="SUPFAM" id="SSF103473">
    <property type="entry name" value="MFS general substrate transporter"/>
    <property type="match status" value="1"/>
</dbReference>
<dbReference type="PANTHER" id="PTHR23526">
    <property type="entry name" value="INTEGRAL MEMBRANE TRANSPORT PROTEIN-RELATED"/>
    <property type="match status" value="1"/>
</dbReference>
<dbReference type="Gene3D" id="1.20.1250.20">
    <property type="entry name" value="MFS general substrate transporter like domains"/>
    <property type="match status" value="1"/>
</dbReference>
<dbReference type="GO" id="GO:0022857">
    <property type="term" value="F:transmembrane transporter activity"/>
    <property type="evidence" value="ECO:0007669"/>
    <property type="project" value="InterPro"/>
</dbReference>
<evidence type="ECO:0000256" key="1">
    <source>
        <dbReference type="ARBA" id="ARBA00022692"/>
    </source>
</evidence>
<accession>A0A3A4ZAH6</accession>
<dbReference type="PANTHER" id="PTHR23526:SF2">
    <property type="entry name" value="MAJOR FACILITATOR SUPERFAMILY (MFS) PROFILE DOMAIN-CONTAINING PROTEIN"/>
    <property type="match status" value="1"/>
</dbReference>
<organism evidence="6 7">
    <name type="scientific">candidate division WWE3 bacterium</name>
    <dbReference type="NCBI Taxonomy" id="2053526"/>
    <lineage>
        <taxon>Bacteria</taxon>
        <taxon>Katanobacteria</taxon>
    </lineage>
</organism>
<keyword evidence="2 4" id="KW-1133">Transmembrane helix</keyword>
<evidence type="ECO:0000313" key="6">
    <source>
        <dbReference type="EMBL" id="RJR26334.1"/>
    </source>
</evidence>
<feature type="transmembrane region" description="Helical" evidence="4">
    <location>
        <begin position="115"/>
        <end position="133"/>
    </location>
</feature>
<feature type="transmembrane region" description="Helical" evidence="4">
    <location>
        <begin position="154"/>
        <end position="173"/>
    </location>
</feature>
<protein>
    <submittedName>
        <fullName evidence="6">MFS transporter</fullName>
    </submittedName>
</protein>
<keyword evidence="3 4" id="KW-0472">Membrane</keyword>
<dbReference type="EMBL" id="QZJF01000023">
    <property type="protein sequence ID" value="RJR26334.1"/>
    <property type="molecule type" value="Genomic_DNA"/>
</dbReference>
<evidence type="ECO:0000256" key="2">
    <source>
        <dbReference type="ARBA" id="ARBA00022989"/>
    </source>
</evidence>
<feature type="domain" description="Major facilitator superfamily (MFS) profile" evidence="5">
    <location>
        <begin position="15"/>
        <end position="207"/>
    </location>
</feature>
<dbReference type="Pfam" id="PF07690">
    <property type="entry name" value="MFS_1"/>
    <property type="match status" value="1"/>
</dbReference>
<dbReference type="AlphaFoldDB" id="A0A3A4ZAH6"/>
<comment type="caution">
    <text evidence="6">The sequence shown here is derived from an EMBL/GenBank/DDBJ whole genome shotgun (WGS) entry which is preliminary data.</text>
</comment>
<dbReference type="InterPro" id="IPR036259">
    <property type="entry name" value="MFS_trans_sf"/>
</dbReference>
<dbReference type="InterPro" id="IPR011701">
    <property type="entry name" value="MFS"/>
</dbReference>
<proteinExistence type="predicted"/>
<feature type="transmembrane region" description="Helical" evidence="4">
    <location>
        <begin position="59"/>
        <end position="79"/>
    </location>
</feature>
<reference evidence="6 7" key="1">
    <citation type="journal article" date="2017" name="ISME J.">
        <title>Energy and carbon metabolisms in a deep terrestrial subsurface fluid microbial community.</title>
        <authorList>
            <person name="Momper L."/>
            <person name="Jungbluth S.P."/>
            <person name="Lee M.D."/>
            <person name="Amend J.P."/>
        </authorList>
    </citation>
    <scope>NUCLEOTIDE SEQUENCE [LARGE SCALE GENOMIC DNA]</scope>
    <source>
        <strain evidence="6">SURF_46</strain>
    </source>
</reference>
<evidence type="ECO:0000313" key="7">
    <source>
        <dbReference type="Proteomes" id="UP000265540"/>
    </source>
</evidence>
<dbReference type="InterPro" id="IPR052528">
    <property type="entry name" value="Sugar_transport-like"/>
</dbReference>
<dbReference type="InterPro" id="IPR020846">
    <property type="entry name" value="MFS_dom"/>
</dbReference>
<evidence type="ECO:0000256" key="4">
    <source>
        <dbReference type="SAM" id="Phobius"/>
    </source>
</evidence>
<feature type="transmembrane region" description="Helical" evidence="4">
    <location>
        <begin position="21"/>
        <end position="47"/>
    </location>
</feature>
<name>A0A3A4ZAH6_UNCKA</name>
<feature type="transmembrane region" description="Helical" evidence="4">
    <location>
        <begin position="91"/>
        <end position="109"/>
    </location>
</feature>